<dbReference type="Pfam" id="PF20508">
    <property type="entry name" value="DUF6734"/>
    <property type="match status" value="1"/>
</dbReference>
<feature type="domain" description="DUF6734" evidence="1">
    <location>
        <begin position="16"/>
        <end position="230"/>
    </location>
</feature>
<dbReference type="EMBL" id="FQYP01000008">
    <property type="protein sequence ID" value="SHJ38497.1"/>
    <property type="molecule type" value="Genomic_DNA"/>
</dbReference>
<proteinExistence type="predicted"/>
<reference evidence="3" key="1">
    <citation type="submission" date="2016-11" db="EMBL/GenBank/DDBJ databases">
        <authorList>
            <person name="Varghese N."/>
            <person name="Submissions S."/>
        </authorList>
    </citation>
    <scope>NUCLEOTIDE SEQUENCE [LARGE SCALE GENOMIC DNA]</scope>
    <source>
        <strain evidence="3">DSM 22623</strain>
    </source>
</reference>
<dbReference type="STRING" id="570521.SAMN04488508_10893"/>
<keyword evidence="3" id="KW-1185">Reference proteome</keyword>
<evidence type="ECO:0000313" key="3">
    <source>
        <dbReference type="Proteomes" id="UP000184432"/>
    </source>
</evidence>
<gene>
    <name evidence="2" type="ORF">SAMN04488508_10893</name>
</gene>
<name>A0A1M6IVP1_9FLAO</name>
<accession>A0A1M6IVP1</accession>
<organism evidence="2 3">
    <name type="scientific">Aquimarina spongiae</name>
    <dbReference type="NCBI Taxonomy" id="570521"/>
    <lineage>
        <taxon>Bacteria</taxon>
        <taxon>Pseudomonadati</taxon>
        <taxon>Bacteroidota</taxon>
        <taxon>Flavobacteriia</taxon>
        <taxon>Flavobacteriales</taxon>
        <taxon>Flavobacteriaceae</taxon>
        <taxon>Aquimarina</taxon>
    </lineage>
</organism>
<dbReference type="Proteomes" id="UP000184432">
    <property type="component" value="Unassembled WGS sequence"/>
</dbReference>
<dbReference type="AlphaFoldDB" id="A0A1M6IVP1"/>
<protein>
    <recommendedName>
        <fullName evidence="1">DUF6734 domain-containing protein</fullName>
    </recommendedName>
</protein>
<dbReference type="InterPro" id="IPR046621">
    <property type="entry name" value="DUF6734"/>
</dbReference>
<sequence length="305" mass="36515">MTPVQLLWTKPFDQNNDKFQSCIHMFLSAMMIKKVYGEVHIMTDYYGRELVRQLELPYDVIYSELGQMSELSCFVDAKILGYKMLADLLPGYLYMDYDVFITKPIKNKDLIVQCDEGLNSHPYCLYHYFLDKGVKFQYEYANEDLRFLNMGLFRCTDRKIIYDYYEAYFSTIYQNQHLQFDDYHTAQLTMFLEQTYVFKTIQEHGKTDQIYEYYPRNKPTHNDYVYSVSDHKLDHIIKSYVGRSTHLEESFYIAPSDINHIDKTGYTHLMHYKGMKEVSTDVIEFAFKNYPKEFANLMLNMKYIC</sequence>
<evidence type="ECO:0000313" key="2">
    <source>
        <dbReference type="EMBL" id="SHJ38497.1"/>
    </source>
</evidence>
<dbReference type="OrthoDB" id="1157855at2"/>
<evidence type="ECO:0000259" key="1">
    <source>
        <dbReference type="Pfam" id="PF20508"/>
    </source>
</evidence>
<dbReference type="RefSeq" id="WP_073318979.1">
    <property type="nucleotide sequence ID" value="NZ_FQYP01000008.1"/>
</dbReference>